<dbReference type="Proteomes" id="UP001164718">
    <property type="component" value="Chromosome"/>
</dbReference>
<proteinExistence type="inferred from homology"/>
<reference evidence="2" key="1">
    <citation type="submission" date="2022-09" db="EMBL/GenBank/DDBJ databases">
        <title>Complete Genomes of Fervidibacillus albus and Fervidibacillus halotolerans isolated from tidal flat sediments.</title>
        <authorList>
            <person name="Kwon K.K."/>
            <person name="Yang S.-H."/>
            <person name="Park M.J."/>
            <person name="Oh H.-M."/>
        </authorList>
    </citation>
    <scope>NUCLEOTIDE SEQUENCE</scope>
    <source>
        <strain evidence="2">MEBiC13591</strain>
    </source>
</reference>
<keyword evidence="3" id="KW-1185">Reference proteome</keyword>
<dbReference type="KEGG" id="faf:OE104_08545"/>
<dbReference type="PANTHER" id="PTHR37808:SF1">
    <property type="entry name" value="SPORE GERMINATION PROTEIN-LIKE PROTEIN YDZR"/>
    <property type="match status" value="1"/>
</dbReference>
<comment type="similarity">
    <text evidence="1">Belongs to the GerPA/GerPF family.</text>
</comment>
<dbReference type="PANTHER" id="PTHR37808">
    <property type="entry name" value="SPORE GERMINATION PROTEIN-LIKE PROTEIN YDZR-RELATED"/>
    <property type="match status" value="1"/>
</dbReference>
<protein>
    <submittedName>
        <fullName evidence="2">Spore germination protein</fullName>
    </submittedName>
</protein>
<dbReference type="InterPro" id="IPR019618">
    <property type="entry name" value="Spore_germination_GerPA"/>
</dbReference>
<dbReference type="EMBL" id="CP106878">
    <property type="protein sequence ID" value="WAA08692.1"/>
    <property type="molecule type" value="Genomic_DNA"/>
</dbReference>
<name>A0A9E8LSH5_9BACI</name>
<organism evidence="2 3">
    <name type="scientific">Fervidibacillus albus</name>
    <dbReference type="NCBI Taxonomy" id="2980026"/>
    <lineage>
        <taxon>Bacteria</taxon>
        <taxon>Bacillati</taxon>
        <taxon>Bacillota</taxon>
        <taxon>Bacilli</taxon>
        <taxon>Bacillales</taxon>
        <taxon>Bacillaceae</taxon>
        <taxon>Fervidibacillus</taxon>
    </lineage>
</organism>
<dbReference type="AlphaFoldDB" id="A0A9E8LSH5"/>
<accession>A0A9E8LSH5</accession>
<dbReference type="RefSeq" id="WP_275416474.1">
    <property type="nucleotide sequence ID" value="NZ_CP106878.1"/>
</dbReference>
<gene>
    <name evidence="2" type="ORF">OE104_08545</name>
</gene>
<dbReference type="Pfam" id="PF10676">
    <property type="entry name" value="gerPA"/>
    <property type="match status" value="1"/>
</dbReference>
<sequence length="72" mass="7244">MPAIIGNVQILNISGGIVNFGDALNIAPKSNSKTNDGSGSSNTGGLVITNNGFNATNAFDPDVLDQPNAANN</sequence>
<evidence type="ECO:0000313" key="2">
    <source>
        <dbReference type="EMBL" id="WAA08692.1"/>
    </source>
</evidence>
<evidence type="ECO:0000313" key="3">
    <source>
        <dbReference type="Proteomes" id="UP001164718"/>
    </source>
</evidence>
<evidence type="ECO:0000256" key="1">
    <source>
        <dbReference type="ARBA" id="ARBA00008103"/>
    </source>
</evidence>